<reference evidence="1 2" key="2">
    <citation type="journal article" date="2022" name="Mol. Ecol. Resour.">
        <title>The genomes of chicory, endive, great burdock and yacon provide insights into Asteraceae paleo-polyploidization history and plant inulin production.</title>
        <authorList>
            <person name="Fan W."/>
            <person name="Wang S."/>
            <person name="Wang H."/>
            <person name="Wang A."/>
            <person name="Jiang F."/>
            <person name="Liu H."/>
            <person name="Zhao H."/>
            <person name="Xu D."/>
            <person name="Zhang Y."/>
        </authorList>
    </citation>
    <scope>NUCLEOTIDE SEQUENCE [LARGE SCALE GENOMIC DNA]</scope>
    <source>
        <strain evidence="2">cv. Niubang</strain>
    </source>
</reference>
<comment type="caution">
    <text evidence="1">The sequence shown here is derived from an EMBL/GenBank/DDBJ whole genome shotgun (WGS) entry which is preliminary data.</text>
</comment>
<accession>A0ACB9CJ70</accession>
<name>A0ACB9CJ70_ARCLA</name>
<evidence type="ECO:0000313" key="1">
    <source>
        <dbReference type="EMBL" id="KAI3734334.1"/>
    </source>
</evidence>
<evidence type="ECO:0000313" key="2">
    <source>
        <dbReference type="Proteomes" id="UP001055879"/>
    </source>
</evidence>
<sequence length="73" mass="8109">MGRIVVGNINAAEKNVAKLGNVVDLDGEGGRFGERELIVDFQHEFFIPAVAFTILQTHHQHSKAQSISSRLFF</sequence>
<gene>
    <name evidence="1" type="ORF">L6452_13800</name>
</gene>
<dbReference type="Proteomes" id="UP001055879">
    <property type="component" value="Linkage Group LG04"/>
</dbReference>
<proteinExistence type="predicted"/>
<reference evidence="2" key="1">
    <citation type="journal article" date="2022" name="Mol. Ecol. Resour.">
        <title>The genomes of chicory, endive, great burdock and yacon provide insights into Asteraceae palaeo-polyploidization history and plant inulin production.</title>
        <authorList>
            <person name="Fan W."/>
            <person name="Wang S."/>
            <person name="Wang H."/>
            <person name="Wang A."/>
            <person name="Jiang F."/>
            <person name="Liu H."/>
            <person name="Zhao H."/>
            <person name="Xu D."/>
            <person name="Zhang Y."/>
        </authorList>
    </citation>
    <scope>NUCLEOTIDE SEQUENCE [LARGE SCALE GENOMIC DNA]</scope>
    <source>
        <strain evidence="2">cv. Niubang</strain>
    </source>
</reference>
<dbReference type="EMBL" id="CM042050">
    <property type="protein sequence ID" value="KAI3734334.1"/>
    <property type="molecule type" value="Genomic_DNA"/>
</dbReference>
<keyword evidence="2" id="KW-1185">Reference proteome</keyword>
<protein>
    <submittedName>
        <fullName evidence="1">Uncharacterized protein</fullName>
    </submittedName>
</protein>
<organism evidence="1 2">
    <name type="scientific">Arctium lappa</name>
    <name type="common">Greater burdock</name>
    <name type="synonym">Lappa major</name>
    <dbReference type="NCBI Taxonomy" id="4217"/>
    <lineage>
        <taxon>Eukaryota</taxon>
        <taxon>Viridiplantae</taxon>
        <taxon>Streptophyta</taxon>
        <taxon>Embryophyta</taxon>
        <taxon>Tracheophyta</taxon>
        <taxon>Spermatophyta</taxon>
        <taxon>Magnoliopsida</taxon>
        <taxon>eudicotyledons</taxon>
        <taxon>Gunneridae</taxon>
        <taxon>Pentapetalae</taxon>
        <taxon>asterids</taxon>
        <taxon>campanulids</taxon>
        <taxon>Asterales</taxon>
        <taxon>Asteraceae</taxon>
        <taxon>Carduoideae</taxon>
        <taxon>Cardueae</taxon>
        <taxon>Arctiinae</taxon>
        <taxon>Arctium</taxon>
    </lineage>
</organism>